<dbReference type="SUPFAM" id="SSF56349">
    <property type="entry name" value="DNA breaking-rejoining enzymes"/>
    <property type="match status" value="1"/>
</dbReference>
<dbReference type="GO" id="GO:0003677">
    <property type="term" value="F:DNA binding"/>
    <property type="evidence" value="ECO:0007669"/>
    <property type="project" value="UniProtKB-UniRule"/>
</dbReference>
<comment type="similarity">
    <text evidence="1">Belongs to the 'phage' integrase family.</text>
</comment>
<feature type="compositionally biased region" description="Basic residues" evidence="7">
    <location>
        <begin position="14"/>
        <end position="29"/>
    </location>
</feature>
<dbReference type="EMBL" id="JAENIL010000093">
    <property type="protein sequence ID" value="MBK1880492.1"/>
    <property type="molecule type" value="Genomic_DNA"/>
</dbReference>
<name>A0A934VSJ4_9BACT</name>
<evidence type="ECO:0000256" key="1">
    <source>
        <dbReference type="ARBA" id="ARBA00008857"/>
    </source>
</evidence>
<dbReference type="Gene3D" id="1.10.443.10">
    <property type="entry name" value="Intergrase catalytic core"/>
    <property type="match status" value="1"/>
</dbReference>
<gene>
    <name evidence="9" type="ORF">JIN87_26635</name>
</gene>
<accession>A0A934VSJ4</accession>
<protein>
    <recommendedName>
        <fullName evidence="8">Core-binding (CB) domain-containing protein</fullName>
    </recommendedName>
</protein>
<feature type="domain" description="Core-binding (CB)" evidence="8">
    <location>
        <begin position="122"/>
        <end position="212"/>
    </location>
</feature>
<keyword evidence="4" id="KW-0233">DNA recombination</keyword>
<organism evidence="9 10">
    <name type="scientific">Pelagicoccus mobilis</name>
    <dbReference type="NCBI Taxonomy" id="415221"/>
    <lineage>
        <taxon>Bacteria</taxon>
        <taxon>Pseudomonadati</taxon>
        <taxon>Verrucomicrobiota</taxon>
        <taxon>Opitutia</taxon>
        <taxon>Puniceicoccales</taxon>
        <taxon>Pelagicoccaceae</taxon>
        <taxon>Pelagicoccus</taxon>
    </lineage>
</organism>
<keyword evidence="10" id="KW-1185">Reference proteome</keyword>
<evidence type="ECO:0000259" key="8">
    <source>
        <dbReference type="PROSITE" id="PS51900"/>
    </source>
</evidence>
<comment type="caution">
    <text evidence="9">The sequence shown here is derived from an EMBL/GenBank/DDBJ whole genome shotgun (WGS) entry which is preliminary data.</text>
</comment>
<sequence>MSNSSTTKTQPKEKQRKAYGKFTRQKMKHPSGSVYWRVSGTINGKRYRRNFQDKKEATEEKQRLETKRLAAQVQEKLVVTSLSREQCEEAKLAFKRLEGRKKPLSFYLDYALERYREAEFEINVETAIERYIRHKEIEQSRNMIAAIQLRRIKAQMKKLKLAHGKRLIGEIDAPMVREILDAKWGKKGDQLVSPKTYNNKRGYISTFFKYCVLQDWIVFNPVDKIATYTVKAKRGSADTITAAQAAKLMKELETYSERGERPGFLVPYFALCLFAGIRPDPRIGEISRLKAEHIRLDTGVILIEPEVSKIDEKRSIKIQPNLRLWLEKYPIDEYGLIHRHMEIHRAAIKEKHNLPHNVLRHTFISMTVAAFKSVGDAALQAGNSERIIRKHYLDLKTEAEADAFWRITPEGTELPSNFVKVEGRFEEAKPLESVKEESA</sequence>
<dbReference type="GO" id="GO:0015074">
    <property type="term" value="P:DNA integration"/>
    <property type="evidence" value="ECO:0007669"/>
    <property type="project" value="UniProtKB-KW"/>
</dbReference>
<dbReference type="InterPro" id="IPR013762">
    <property type="entry name" value="Integrase-like_cat_sf"/>
</dbReference>
<dbReference type="GO" id="GO:0006310">
    <property type="term" value="P:DNA recombination"/>
    <property type="evidence" value="ECO:0007669"/>
    <property type="project" value="UniProtKB-KW"/>
</dbReference>
<dbReference type="PROSITE" id="PS51900">
    <property type="entry name" value="CB"/>
    <property type="match status" value="1"/>
</dbReference>
<dbReference type="RefSeq" id="WP_200359517.1">
    <property type="nucleotide sequence ID" value="NZ_JAENIL010000093.1"/>
</dbReference>
<proteinExistence type="inferred from homology"/>
<evidence type="ECO:0000256" key="6">
    <source>
        <dbReference type="SAM" id="Coils"/>
    </source>
</evidence>
<feature type="coiled-coil region" evidence="6">
    <location>
        <begin position="47"/>
        <end position="74"/>
    </location>
</feature>
<dbReference type="PANTHER" id="PTHR30629">
    <property type="entry name" value="PROPHAGE INTEGRASE"/>
    <property type="match status" value="1"/>
</dbReference>
<dbReference type="InterPro" id="IPR010998">
    <property type="entry name" value="Integrase_recombinase_N"/>
</dbReference>
<keyword evidence="2" id="KW-0229">DNA integration</keyword>
<dbReference type="Gene3D" id="1.10.150.130">
    <property type="match status" value="1"/>
</dbReference>
<dbReference type="InterPro" id="IPR050808">
    <property type="entry name" value="Phage_Integrase"/>
</dbReference>
<keyword evidence="3 5" id="KW-0238">DNA-binding</keyword>
<dbReference type="AlphaFoldDB" id="A0A934VSJ4"/>
<evidence type="ECO:0000256" key="2">
    <source>
        <dbReference type="ARBA" id="ARBA00022908"/>
    </source>
</evidence>
<feature type="region of interest" description="Disordered" evidence="7">
    <location>
        <begin position="1"/>
        <end position="30"/>
    </location>
</feature>
<evidence type="ECO:0000256" key="3">
    <source>
        <dbReference type="ARBA" id="ARBA00023125"/>
    </source>
</evidence>
<dbReference type="PANTHER" id="PTHR30629:SF2">
    <property type="entry name" value="PROPHAGE INTEGRASE INTS-RELATED"/>
    <property type="match status" value="1"/>
</dbReference>
<evidence type="ECO:0000313" key="10">
    <source>
        <dbReference type="Proteomes" id="UP000617628"/>
    </source>
</evidence>
<evidence type="ECO:0000256" key="7">
    <source>
        <dbReference type="SAM" id="MobiDB-lite"/>
    </source>
</evidence>
<evidence type="ECO:0000313" key="9">
    <source>
        <dbReference type="EMBL" id="MBK1880492.1"/>
    </source>
</evidence>
<dbReference type="InterPro" id="IPR044068">
    <property type="entry name" value="CB"/>
</dbReference>
<evidence type="ECO:0000256" key="5">
    <source>
        <dbReference type="PROSITE-ProRule" id="PRU01248"/>
    </source>
</evidence>
<evidence type="ECO:0000256" key="4">
    <source>
        <dbReference type="ARBA" id="ARBA00023172"/>
    </source>
</evidence>
<keyword evidence="6" id="KW-0175">Coiled coil</keyword>
<dbReference type="Proteomes" id="UP000617628">
    <property type="component" value="Unassembled WGS sequence"/>
</dbReference>
<reference evidence="9" key="1">
    <citation type="submission" date="2021-01" db="EMBL/GenBank/DDBJ databases">
        <title>Modified the classification status of verrucomicrobia.</title>
        <authorList>
            <person name="Feng X."/>
        </authorList>
    </citation>
    <scope>NUCLEOTIDE SEQUENCE</scope>
    <source>
        <strain evidence="9">KCTC 13126</strain>
    </source>
</reference>
<dbReference type="InterPro" id="IPR011010">
    <property type="entry name" value="DNA_brk_join_enz"/>
</dbReference>